<dbReference type="PROSITE" id="PS51903">
    <property type="entry name" value="CLP_R"/>
    <property type="match status" value="1"/>
</dbReference>
<organism evidence="3 4">
    <name type="scientific">Kribbella karoonensis</name>
    <dbReference type="NCBI Taxonomy" id="324851"/>
    <lineage>
        <taxon>Bacteria</taxon>
        <taxon>Bacillati</taxon>
        <taxon>Actinomycetota</taxon>
        <taxon>Actinomycetes</taxon>
        <taxon>Propionibacteriales</taxon>
        <taxon>Kribbellaceae</taxon>
        <taxon>Kribbella</taxon>
    </lineage>
</organism>
<dbReference type="Gene3D" id="1.20.120.1870">
    <property type="entry name" value="Fic/DOC protein, Fido domain"/>
    <property type="match status" value="1"/>
</dbReference>
<gene>
    <name evidence="3" type="ORF">GCM10009742_55500</name>
</gene>
<dbReference type="InterPro" id="IPR044217">
    <property type="entry name" value="CLPT1/2"/>
</dbReference>
<dbReference type="Gene3D" id="1.10.1780.10">
    <property type="entry name" value="Clp, N-terminal domain"/>
    <property type="match status" value="1"/>
</dbReference>
<dbReference type="InterPro" id="IPR036628">
    <property type="entry name" value="Clp_N_dom_sf"/>
</dbReference>
<keyword evidence="1" id="KW-0677">Repeat</keyword>
<comment type="caution">
    <text evidence="3">The sequence shown here is derived from an EMBL/GenBank/DDBJ whole genome shotgun (WGS) entry which is preliminary data.</text>
</comment>
<dbReference type="Pfam" id="PF02861">
    <property type="entry name" value="Clp_N"/>
    <property type="match status" value="1"/>
</dbReference>
<evidence type="ECO:0000313" key="4">
    <source>
        <dbReference type="Proteomes" id="UP001500190"/>
    </source>
</evidence>
<dbReference type="EMBL" id="BAAAND010000008">
    <property type="protein sequence ID" value="GAA1600436.1"/>
    <property type="molecule type" value="Genomic_DNA"/>
</dbReference>
<proteinExistence type="predicted"/>
<protein>
    <recommendedName>
        <fullName evidence="2">Clp R domain-containing protein</fullName>
    </recommendedName>
</protein>
<evidence type="ECO:0000256" key="1">
    <source>
        <dbReference type="PROSITE-ProRule" id="PRU01251"/>
    </source>
</evidence>
<evidence type="ECO:0000259" key="2">
    <source>
        <dbReference type="PROSITE" id="PS51903"/>
    </source>
</evidence>
<reference evidence="4" key="1">
    <citation type="journal article" date="2019" name="Int. J. Syst. Evol. Microbiol.">
        <title>The Global Catalogue of Microorganisms (GCM) 10K type strain sequencing project: providing services to taxonomists for standard genome sequencing and annotation.</title>
        <authorList>
            <consortium name="The Broad Institute Genomics Platform"/>
            <consortium name="The Broad Institute Genome Sequencing Center for Infectious Disease"/>
            <person name="Wu L."/>
            <person name="Ma J."/>
        </authorList>
    </citation>
    <scope>NUCLEOTIDE SEQUENCE [LARGE SCALE GENOMIC DNA]</scope>
    <source>
        <strain evidence="4">JCM 14304</strain>
    </source>
</reference>
<dbReference type="InterPro" id="IPR004176">
    <property type="entry name" value="Clp_R_N"/>
</dbReference>
<dbReference type="PANTHER" id="PTHR47016">
    <property type="entry name" value="ATP-DEPENDENT CLP PROTEASE ATP-BINDING SUBUNIT CLPT1, CHLOROPLASTIC"/>
    <property type="match status" value="1"/>
</dbReference>
<dbReference type="SUPFAM" id="SSF81923">
    <property type="entry name" value="Double Clp-N motif"/>
    <property type="match status" value="1"/>
</dbReference>
<keyword evidence="4" id="KW-1185">Reference proteome</keyword>
<dbReference type="Proteomes" id="UP001500190">
    <property type="component" value="Unassembled WGS sequence"/>
</dbReference>
<feature type="domain" description="Clp R" evidence="2">
    <location>
        <begin position="159"/>
        <end position="307"/>
    </location>
</feature>
<dbReference type="RefSeq" id="WP_344196502.1">
    <property type="nucleotide sequence ID" value="NZ_BAAAND010000008.1"/>
</dbReference>
<evidence type="ECO:0000313" key="3">
    <source>
        <dbReference type="EMBL" id="GAA1600436.1"/>
    </source>
</evidence>
<dbReference type="PANTHER" id="PTHR47016:SF5">
    <property type="entry name" value="CLP DOMAIN SUPERFAMILY PROTEIN"/>
    <property type="match status" value="1"/>
</dbReference>
<accession>A0ABP4Q7R8</accession>
<name>A0ABP4Q7R8_9ACTN</name>
<dbReference type="InterPro" id="IPR053737">
    <property type="entry name" value="Type_II_TA_Toxin"/>
</dbReference>
<sequence length="369" mass="40590">MRYLERYDVLAVAARVLRRGSGDVVRGTDLDAVDQVLADVRRTGGLAEAAGVLLAGLVRARPFDGANRVVAVAVVLQFVSLNRADLQLEPVADVDELLDRIAAGDAGQTEAAAFVRGRLEHHPVAAEDLQADLRLELLLSEEALTFDIQDEWWRGIQMYEQFNEQARQVIVLAQEEARNLDHVYVGTEHLLLGVLALRTSVASRVLSDLGITAPAVRDLVVEIIGRGKSGAGTGAIPFTPRAKSTFEFAWGEARARGAEQVGPEHLLLGVLHDGDGVGGQILTKLAEDVDEVRRKLEQRMSWRRRSESVVADAVQEMIGGSTEEWTAYGRRHHLIAELTAVLDENERLHEQVARLRDLLRRHGIDPDTP</sequence>